<organism evidence="3 5">
    <name type="scientific">Halapricum hydrolyticum</name>
    <dbReference type="NCBI Taxonomy" id="2979991"/>
    <lineage>
        <taxon>Archaea</taxon>
        <taxon>Methanobacteriati</taxon>
        <taxon>Methanobacteriota</taxon>
        <taxon>Stenosarchaea group</taxon>
        <taxon>Halobacteria</taxon>
        <taxon>Halobacteriales</taxon>
        <taxon>Haloarculaceae</taxon>
        <taxon>Halapricum</taxon>
    </lineage>
</organism>
<keyword evidence="1" id="KW-1133">Transmembrane helix</keyword>
<comment type="caution">
    <text evidence="3">The sequence shown here is derived from an EMBL/GenBank/DDBJ whole genome shotgun (WGS) entry which is preliminary data.</text>
</comment>
<feature type="transmembrane region" description="Helical" evidence="1">
    <location>
        <begin position="45"/>
        <end position="66"/>
    </location>
</feature>
<evidence type="ECO:0000256" key="1">
    <source>
        <dbReference type="SAM" id="Phobius"/>
    </source>
</evidence>
<evidence type="ECO:0000313" key="3">
    <source>
        <dbReference type="EMBL" id="MCU4725618.1"/>
    </source>
</evidence>
<proteinExistence type="predicted"/>
<sequence>MHGTPGDVFEHERLQATYEVRSLLVITFVLANLAALQLLRLGFPMAANVVVAVAALPLVIVVVGLLRETGRWIGRHGGPVG</sequence>
<dbReference type="EMBL" id="JAOPKC010000001">
    <property type="protein sequence ID" value="MCU4716777.1"/>
    <property type="molecule type" value="Genomic_DNA"/>
</dbReference>
<evidence type="ECO:0000313" key="2">
    <source>
        <dbReference type="EMBL" id="MCU4716777.1"/>
    </source>
</evidence>
<dbReference type="AlphaFoldDB" id="A0AAE3IAR1"/>
<protein>
    <submittedName>
        <fullName evidence="3">Uncharacterized protein</fullName>
    </submittedName>
</protein>
<keyword evidence="1" id="KW-0472">Membrane</keyword>
<keyword evidence="1" id="KW-0812">Transmembrane</keyword>
<dbReference type="EMBL" id="JAOPKD010000001">
    <property type="protein sequence ID" value="MCU4725618.1"/>
    <property type="molecule type" value="Genomic_DNA"/>
</dbReference>
<name>A0AAE3IAR1_9EURY</name>
<dbReference type="Proteomes" id="UP001209746">
    <property type="component" value="Unassembled WGS sequence"/>
</dbReference>
<accession>A0AAE3IAR1</accession>
<evidence type="ECO:0000313" key="4">
    <source>
        <dbReference type="Proteomes" id="UP001208186"/>
    </source>
</evidence>
<feature type="transmembrane region" description="Helical" evidence="1">
    <location>
        <begin position="20"/>
        <end position="39"/>
    </location>
</feature>
<keyword evidence="4" id="KW-1185">Reference proteome</keyword>
<evidence type="ECO:0000313" key="5">
    <source>
        <dbReference type="Proteomes" id="UP001209746"/>
    </source>
</evidence>
<dbReference type="RefSeq" id="WP_315907538.1">
    <property type="nucleotide sequence ID" value="NZ_JAOPKC010000001.1"/>
</dbReference>
<gene>
    <name evidence="3" type="ORF">OB914_01330</name>
    <name evidence="2" type="ORF">OB916_01690</name>
</gene>
<reference evidence="3" key="1">
    <citation type="submission" date="2023-02" db="EMBL/GenBank/DDBJ databases">
        <title>Enrichment on poylsaccharides allowed isolation of novel metabolic and taxonomic groups of Haloarchaea.</title>
        <authorList>
            <person name="Sorokin D.Y."/>
            <person name="Elcheninov A.G."/>
            <person name="Khizhniak T.V."/>
            <person name="Kolganova T.V."/>
            <person name="Kublanov I.V."/>
        </authorList>
    </citation>
    <scope>NUCLEOTIDE SEQUENCE</scope>
    <source>
        <strain evidence="2 4">HArc-curdl5-1</strain>
        <strain evidence="3">HArc-curdl7</strain>
    </source>
</reference>
<dbReference type="Proteomes" id="UP001208186">
    <property type="component" value="Unassembled WGS sequence"/>
</dbReference>